<dbReference type="FunCoup" id="A0A673YKY3">
    <property type="interactions" value="12"/>
</dbReference>
<dbReference type="GO" id="GO:0007219">
    <property type="term" value="P:Notch signaling pathway"/>
    <property type="evidence" value="ECO:0007669"/>
    <property type="project" value="UniProtKB-KW"/>
</dbReference>
<evidence type="ECO:0000256" key="5">
    <source>
        <dbReference type="ARBA" id="ARBA00023125"/>
    </source>
</evidence>
<dbReference type="InterPro" id="IPR036638">
    <property type="entry name" value="HLH_DNA-bd_sf"/>
</dbReference>
<evidence type="ECO:0000256" key="8">
    <source>
        <dbReference type="SAM" id="MobiDB-lite"/>
    </source>
</evidence>
<evidence type="ECO:0000259" key="9">
    <source>
        <dbReference type="PROSITE" id="PS50888"/>
    </source>
</evidence>
<dbReference type="GeneTree" id="ENSGT00530000063712"/>
<proteinExistence type="predicted"/>
<evidence type="ECO:0000313" key="11">
    <source>
        <dbReference type="Proteomes" id="UP000472277"/>
    </source>
</evidence>
<dbReference type="GO" id="GO:0046983">
    <property type="term" value="F:protein dimerization activity"/>
    <property type="evidence" value="ECO:0007669"/>
    <property type="project" value="InterPro"/>
</dbReference>
<feature type="domain" description="BHLH" evidence="9">
    <location>
        <begin position="81"/>
        <end position="135"/>
    </location>
</feature>
<dbReference type="AlphaFoldDB" id="A0A673YKY3"/>
<dbReference type="GO" id="GO:0032525">
    <property type="term" value="P:somite rostral/caudal axis specification"/>
    <property type="evidence" value="ECO:0007669"/>
    <property type="project" value="TreeGrafter"/>
</dbReference>
<feature type="compositionally biased region" description="Basic residues" evidence="8">
    <location>
        <begin position="70"/>
        <end position="80"/>
    </location>
</feature>
<reference evidence="10" key="1">
    <citation type="submission" date="2025-08" db="UniProtKB">
        <authorList>
            <consortium name="Ensembl"/>
        </authorList>
    </citation>
    <scope>IDENTIFICATION</scope>
</reference>
<dbReference type="SUPFAM" id="SSF47459">
    <property type="entry name" value="HLH, helix-loop-helix DNA-binding domain"/>
    <property type="match status" value="1"/>
</dbReference>
<evidence type="ECO:0000256" key="7">
    <source>
        <dbReference type="ARBA" id="ARBA00023242"/>
    </source>
</evidence>
<dbReference type="Gene3D" id="4.10.280.10">
    <property type="entry name" value="Helix-loop-helix DNA-binding domain"/>
    <property type="match status" value="1"/>
</dbReference>
<dbReference type="CDD" id="cd18938">
    <property type="entry name" value="bHLH_TS_Mesp"/>
    <property type="match status" value="1"/>
</dbReference>
<dbReference type="PANTHER" id="PTHR20937:SF18">
    <property type="entry name" value="BHLH TRANSCRIPTION FACTOR MESP-B-RELATED"/>
    <property type="match status" value="1"/>
</dbReference>
<accession>A0A673YKY3</accession>
<dbReference type="GO" id="GO:0000981">
    <property type="term" value="F:DNA-binding transcription factor activity, RNA polymerase II-specific"/>
    <property type="evidence" value="ECO:0007669"/>
    <property type="project" value="TreeGrafter"/>
</dbReference>
<dbReference type="Pfam" id="PF00010">
    <property type="entry name" value="HLH"/>
    <property type="match status" value="1"/>
</dbReference>
<keyword evidence="2" id="KW-0217">Developmental protein</keyword>
<dbReference type="InParanoid" id="A0A673YKY3"/>
<keyword evidence="5" id="KW-0238">DNA-binding</keyword>
<gene>
    <name evidence="10" type="primary">mespbb</name>
</gene>
<comment type="subcellular location">
    <subcellularLocation>
        <location evidence="1">Nucleus</location>
    </subcellularLocation>
</comment>
<reference evidence="10" key="2">
    <citation type="submission" date="2025-09" db="UniProtKB">
        <authorList>
            <consortium name="Ensembl"/>
        </authorList>
    </citation>
    <scope>IDENTIFICATION</scope>
</reference>
<keyword evidence="6" id="KW-0804">Transcription</keyword>
<dbReference type="InterPro" id="IPR011598">
    <property type="entry name" value="bHLH_dom"/>
</dbReference>
<feature type="region of interest" description="Disordered" evidence="8">
    <location>
        <begin position="50"/>
        <end position="92"/>
    </location>
</feature>
<evidence type="ECO:0000313" key="10">
    <source>
        <dbReference type="Ensembl" id="ENSSTUP00000035142.1"/>
    </source>
</evidence>
<evidence type="ECO:0000256" key="3">
    <source>
        <dbReference type="ARBA" id="ARBA00022976"/>
    </source>
</evidence>
<organism evidence="10 11">
    <name type="scientific">Salmo trutta</name>
    <name type="common">Brown trout</name>
    <dbReference type="NCBI Taxonomy" id="8032"/>
    <lineage>
        <taxon>Eukaryota</taxon>
        <taxon>Metazoa</taxon>
        <taxon>Chordata</taxon>
        <taxon>Craniata</taxon>
        <taxon>Vertebrata</taxon>
        <taxon>Euteleostomi</taxon>
        <taxon>Actinopterygii</taxon>
        <taxon>Neopterygii</taxon>
        <taxon>Teleostei</taxon>
        <taxon>Protacanthopterygii</taxon>
        <taxon>Salmoniformes</taxon>
        <taxon>Salmonidae</taxon>
        <taxon>Salmoninae</taxon>
        <taxon>Salmo</taxon>
    </lineage>
</organism>
<dbReference type="InterPro" id="IPR040259">
    <property type="entry name" value="Mesogenin/MesP"/>
</dbReference>
<feature type="compositionally biased region" description="Low complexity" evidence="8">
    <location>
        <begin position="50"/>
        <end position="64"/>
    </location>
</feature>
<evidence type="ECO:0000256" key="2">
    <source>
        <dbReference type="ARBA" id="ARBA00022473"/>
    </source>
</evidence>
<dbReference type="GO" id="GO:0005634">
    <property type="term" value="C:nucleus"/>
    <property type="evidence" value="ECO:0007669"/>
    <property type="project" value="UniProtKB-SubCell"/>
</dbReference>
<dbReference type="SMART" id="SM00353">
    <property type="entry name" value="HLH"/>
    <property type="match status" value="1"/>
</dbReference>
<evidence type="ECO:0000256" key="4">
    <source>
        <dbReference type="ARBA" id="ARBA00023015"/>
    </source>
</evidence>
<dbReference type="FunFam" id="4.10.280.10:FF:000047">
    <property type="entry name" value="mesoderm posterior protein 1"/>
    <property type="match status" value="1"/>
</dbReference>
<protein>
    <submittedName>
        <fullName evidence="10">Mesogenin-1-like</fullName>
    </submittedName>
</protein>
<keyword evidence="11" id="KW-1185">Reference proteome</keyword>
<dbReference type="OMA" id="CAYDNSF"/>
<keyword evidence="4" id="KW-0805">Transcription regulation</keyword>
<dbReference type="Ensembl" id="ENSSTUT00000036729.1">
    <property type="protein sequence ID" value="ENSSTUP00000035142.1"/>
    <property type="gene ID" value="ENSSTUG00000014987.1"/>
</dbReference>
<keyword evidence="3" id="KW-0914">Notch signaling pathway</keyword>
<evidence type="ECO:0000256" key="1">
    <source>
        <dbReference type="ARBA" id="ARBA00004123"/>
    </source>
</evidence>
<dbReference type="GO" id="GO:0001707">
    <property type="term" value="P:mesoderm formation"/>
    <property type="evidence" value="ECO:0007669"/>
    <property type="project" value="TreeGrafter"/>
</dbReference>
<dbReference type="GO" id="GO:0000978">
    <property type="term" value="F:RNA polymerase II cis-regulatory region sequence-specific DNA binding"/>
    <property type="evidence" value="ECO:0007669"/>
    <property type="project" value="TreeGrafter"/>
</dbReference>
<dbReference type="PROSITE" id="PS50888">
    <property type="entry name" value="BHLH"/>
    <property type="match status" value="1"/>
</dbReference>
<evidence type="ECO:0000256" key="6">
    <source>
        <dbReference type="ARBA" id="ARBA00023163"/>
    </source>
</evidence>
<dbReference type="GO" id="GO:0003007">
    <property type="term" value="P:heart morphogenesis"/>
    <property type="evidence" value="ECO:0007669"/>
    <property type="project" value="TreeGrafter"/>
</dbReference>
<name>A0A673YKY3_SALTR</name>
<keyword evidence="7" id="KW-0539">Nucleus</keyword>
<dbReference type="Proteomes" id="UP000472277">
    <property type="component" value="Chromosome 7"/>
</dbReference>
<sequence>MDISAPLLSNYSVGVQYHWSYPSSDSEFYNVSSPETCILSPSAYTDFSSSRAKASASPSSSDEGGLSGGRIRKNRSKNPSKQRQSASEKEKLRMRDLTKALNHLRTYLPPSVVPAGQTLTKIETLRLTISYISYLSAQLELSEEAVCQRKELNVNVSGHHVSPQQDSVGLCQFNTSSSGYCWGEEAEVGRRAGQEQILHTMDTCAYDNSFNSSMDSLLESPEYAENAQSCQIYRKEVHYQNIPQDFWM</sequence>
<dbReference type="PANTHER" id="PTHR20937">
    <property type="entry name" value="IP14615P"/>
    <property type="match status" value="1"/>
</dbReference>